<proteinExistence type="predicted"/>
<gene>
    <name evidence="1" type="ORF">H0H81_005779</name>
</gene>
<sequence>MFDKYLETRKECVIVNFNYLHLPTDNRLRRVYILFNGKHPLNAFDTQMLAHISSKLISERGTQPFTLQAVITKADCMPGDKLPETIAKLRKYIWEAAPLCLPPIVTSATMNPPFGIEEMRQNIAEAWTYVWVADYCRMATASFFALVVLYDYGQPGTGQTRLGYKRCFSPME</sequence>
<dbReference type="Gene3D" id="3.40.50.300">
    <property type="entry name" value="P-loop containing nucleotide triphosphate hydrolases"/>
    <property type="match status" value="1"/>
</dbReference>
<accession>A0A9P7K6T1</accession>
<name>A0A9P7K6T1_9AGAR</name>
<evidence type="ECO:0000313" key="1">
    <source>
        <dbReference type="EMBL" id="KAG5637096.1"/>
    </source>
</evidence>
<comment type="caution">
    <text evidence="1">The sequence shown here is derived from an EMBL/GenBank/DDBJ whole genome shotgun (WGS) entry which is preliminary data.</text>
</comment>
<dbReference type="AlphaFoldDB" id="A0A9P7K6T1"/>
<dbReference type="OrthoDB" id="391988at2759"/>
<reference evidence="1" key="2">
    <citation type="submission" date="2021-10" db="EMBL/GenBank/DDBJ databases">
        <title>Phylogenomics reveals ancestral predisposition of the termite-cultivated fungus Termitomyces towards a domesticated lifestyle.</title>
        <authorList>
            <person name="Auxier B."/>
            <person name="Grum-Grzhimaylo A."/>
            <person name="Cardenas M.E."/>
            <person name="Lodge J.D."/>
            <person name="Laessoe T."/>
            <person name="Pedersen O."/>
            <person name="Smith M.E."/>
            <person name="Kuyper T.W."/>
            <person name="Franco-Molano E.A."/>
            <person name="Baroni T.J."/>
            <person name="Aanen D.K."/>
        </authorList>
    </citation>
    <scope>NUCLEOTIDE SEQUENCE</scope>
    <source>
        <strain evidence="1">D49</strain>
    </source>
</reference>
<organism evidence="1 2">
    <name type="scientific">Sphagnurus paluster</name>
    <dbReference type="NCBI Taxonomy" id="117069"/>
    <lineage>
        <taxon>Eukaryota</taxon>
        <taxon>Fungi</taxon>
        <taxon>Dikarya</taxon>
        <taxon>Basidiomycota</taxon>
        <taxon>Agaricomycotina</taxon>
        <taxon>Agaricomycetes</taxon>
        <taxon>Agaricomycetidae</taxon>
        <taxon>Agaricales</taxon>
        <taxon>Tricholomatineae</taxon>
        <taxon>Lyophyllaceae</taxon>
        <taxon>Sphagnurus</taxon>
    </lineage>
</organism>
<evidence type="ECO:0000313" key="2">
    <source>
        <dbReference type="Proteomes" id="UP000717328"/>
    </source>
</evidence>
<dbReference type="EMBL" id="JABCKI010005861">
    <property type="protein sequence ID" value="KAG5637096.1"/>
    <property type="molecule type" value="Genomic_DNA"/>
</dbReference>
<protein>
    <submittedName>
        <fullName evidence="1">Uncharacterized protein</fullName>
    </submittedName>
</protein>
<dbReference type="InterPro" id="IPR027417">
    <property type="entry name" value="P-loop_NTPase"/>
</dbReference>
<reference evidence="1" key="1">
    <citation type="submission" date="2021-02" db="EMBL/GenBank/DDBJ databases">
        <authorList>
            <person name="Nieuwenhuis M."/>
            <person name="Van De Peppel L.J.J."/>
        </authorList>
    </citation>
    <scope>NUCLEOTIDE SEQUENCE</scope>
    <source>
        <strain evidence="1">D49</strain>
    </source>
</reference>
<dbReference type="Proteomes" id="UP000717328">
    <property type="component" value="Unassembled WGS sequence"/>
</dbReference>
<keyword evidence="2" id="KW-1185">Reference proteome</keyword>